<evidence type="ECO:0000256" key="4">
    <source>
        <dbReference type="ARBA" id="ARBA00023163"/>
    </source>
</evidence>
<keyword evidence="7" id="KW-1185">Reference proteome</keyword>
<dbReference type="GO" id="GO:0003677">
    <property type="term" value="F:DNA binding"/>
    <property type="evidence" value="ECO:0007669"/>
    <property type="project" value="UniProtKB-KW"/>
</dbReference>
<keyword evidence="1" id="KW-0678">Repressor</keyword>
<evidence type="ECO:0000259" key="5">
    <source>
        <dbReference type="PROSITE" id="PS50937"/>
    </source>
</evidence>
<evidence type="ECO:0000256" key="2">
    <source>
        <dbReference type="ARBA" id="ARBA00023015"/>
    </source>
</evidence>
<dbReference type="PANTHER" id="PTHR30204:SF69">
    <property type="entry name" value="MERR-FAMILY TRANSCRIPTIONAL REGULATOR"/>
    <property type="match status" value="1"/>
</dbReference>
<dbReference type="InterPro" id="IPR000551">
    <property type="entry name" value="MerR-type_HTH_dom"/>
</dbReference>
<protein>
    <recommendedName>
        <fullName evidence="5">HTH merR-type domain-containing protein</fullName>
    </recommendedName>
</protein>
<dbReference type="Gene3D" id="1.10.1660.10">
    <property type="match status" value="1"/>
</dbReference>
<dbReference type="EMBL" id="AP023415">
    <property type="protein sequence ID" value="BCK78436.1"/>
    <property type="molecule type" value="Genomic_DNA"/>
</dbReference>
<evidence type="ECO:0000313" key="7">
    <source>
        <dbReference type="Proteomes" id="UP000681343"/>
    </source>
</evidence>
<keyword evidence="2" id="KW-0805">Transcription regulation</keyword>
<dbReference type="PROSITE" id="PS50937">
    <property type="entry name" value="HTH_MERR_2"/>
    <property type="match status" value="1"/>
</dbReference>
<keyword evidence="4" id="KW-0804">Transcription</keyword>
<dbReference type="Gene3D" id="3.20.80.10">
    <property type="entry name" value="Regulatory factor, effector binding domain"/>
    <property type="match status" value="1"/>
</dbReference>
<dbReference type="InterPro" id="IPR009061">
    <property type="entry name" value="DNA-bd_dom_put_sf"/>
</dbReference>
<dbReference type="SUPFAM" id="SSF46955">
    <property type="entry name" value="Putative DNA-binding domain"/>
    <property type="match status" value="1"/>
</dbReference>
<gene>
    <name evidence="6" type="ORF">MM35RIKEN_06280</name>
</gene>
<dbReference type="Pfam" id="PF13411">
    <property type="entry name" value="MerR_1"/>
    <property type="match status" value="1"/>
</dbReference>
<dbReference type="Proteomes" id="UP000681343">
    <property type="component" value="Chromosome"/>
</dbReference>
<dbReference type="SMART" id="SM00871">
    <property type="entry name" value="AraC_E_bind"/>
    <property type="match status" value="1"/>
</dbReference>
<evidence type="ECO:0000256" key="3">
    <source>
        <dbReference type="ARBA" id="ARBA00023125"/>
    </source>
</evidence>
<dbReference type="GO" id="GO:0003700">
    <property type="term" value="F:DNA-binding transcription factor activity"/>
    <property type="evidence" value="ECO:0007669"/>
    <property type="project" value="InterPro"/>
</dbReference>
<keyword evidence="3" id="KW-0238">DNA-binding</keyword>
<proteinExistence type="predicted"/>
<name>A0A810PXL3_9FIRM</name>
<dbReference type="InterPro" id="IPR047057">
    <property type="entry name" value="MerR_fam"/>
</dbReference>
<evidence type="ECO:0000256" key="1">
    <source>
        <dbReference type="ARBA" id="ARBA00022491"/>
    </source>
</evidence>
<evidence type="ECO:0000313" key="6">
    <source>
        <dbReference type="EMBL" id="BCK78436.1"/>
    </source>
</evidence>
<organism evidence="6 7">
    <name type="scientific">Vescimonas fastidiosa</name>
    <dbReference type="NCBI Taxonomy" id="2714353"/>
    <lineage>
        <taxon>Bacteria</taxon>
        <taxon>Bacillati</taxon>
        <taxon>Bacillota</taxon>
        <taxon>Clostridia</taxon>
        <taxon>Eubacteriales</taxon>
        <taxon>Oscillospiraceae</taxon>
        <taxon>Vescimonas</taxon>
    </lineage>
</organism>
<dbReference type="InterPro" id="IPR011256">
    <property type="entry name" value="Reg_factor_effector_dom_sf"/>
</dbReference>
<accession>A0A810PXL3</accession>
<reference evidence="6" key="1">
    <citation type="submission" date="2020-09" db="EMBL/GenBank/DDBJ databases">
        <title>New species isolated from human feces.</title>
        <authorList>
            <person name="Kitahara M."/>
            <person name="Shigeno Y."/>
            <person name="Shime M."/>
            <person name="Matsumoto Y."/>
            <person name="Nakamura S."/>
            <person name="Motooka D."/>
            <person name="Fukuoka S."/>
            <person name="Nishikawa H."/>
            <person name="Benno Y."/>
        </authorList>
    </citation>
    <scope>NUCLEOTIDE SEQUENCE</scope>
    <source>
        <strain evidence="6">MM35</strain>
    </source>
</reference>
<dbReference type="AlphaFoldDB" id="A0A810PXL3"/>
<sequence length="268" mass="30468">MGMEKELFQITEAARACGLSRSTLLRMEEKGLLTPAYIAPDSGRRYYDNHNVARIMQIEKFKSMGISNEQIINYFVRGGEATDILATLVEHLHDFQRSVEELRLRVREKAGMSVQVITLPAVTCIMRRYWGHTGQEKYNAMYALYHECIRKGYILSDDPLFTISDRKDFLEGYIGKDPFSFDVCVPLRADKAPAEAVVLPECRALSVLYYGEYGGMDEAWLTLGREVKARGLKPNAPPRVLGIVAPYTGREINAQRYCSRLVLPVEEE</sequence>
<dbReference type="InterPro" id="IPR010499">
    <property type="entry name" value="AraC_E-bd"/>
</dbReference>
<dbReference type="SMART" id="SM00422">
    <property type="entry name" value="HTH_MERR"/>
    <property type="match status" value="1"/>
</dbReference>
<dbReference type="PANTHER" id="PTHR30204">
    <property type="entry name" value="REDOX-CYCLING DRUG-SENSING TRANSCRIPTIONAL ACTIVATOR SOXR"/>
    <property type="match status" value="1"/>
</dbReference>
<feature type="domain" description="HTH merR-type" evidence="5">
    <location>
        <begin position="7"/>
        <end position="67"/>
    </location>
</feature>
<dbReference type="KEGG" id="vfa:MM35RIKEN_06280"/>
<dbReference type="SUPFAM" id="SSF55136">
    <property type="entry name" value="Probable bacterial effector-binding domain"/>
    <property type="match status" value="1"/>
</dbReference>